<protein>
    <submittedName>
        <fullName evidence="5">M20/M25/M40 family metallo-hydrolase</fullName>
    </submittedName>
</protein>
<dbReference type="InterPro" id="IPR011650">
    <property type="entry name" value="Peptidase_M20_dimer"/>
</dbReference>
<evidence type="ECO:0000313" key="6">
    <source>
        <dbReference type="Proteomes" id="UP001596333"/>
    </source>
</evidence>
<dbReference type="PANTHER" id="PTHR43808:SF25">
    <property type="entry name" value="PEPTIDASE M20 DIMERISATION DOMAIN-CONTAINING PROTEIN"/>
    <property type="match status" value="1"/>
</dbReference>
<dbReference type="SUPFAM" id="SSF55031">
    <property type="entry name" value="Bacterial exopeptidase dimerisation domain"/>
    <property type="match status" value="1"/>
</dbReference>
<feature type="region of interest" description="Disordered" evidence="3">
    <location>
        <begin position="128"/>
        <end position="155"/>
    </location>
</feature>
<dbReference type="PANTHER" id="PTHR43808">
    <property type="entry name" value="ACETYLORNITHINE DEACETYLASE"/>
    <property type="match status" value="1"/>
</dbReference>
<dbReference type="GO" id="GO:0046872">
    <property type="term" value="F:metal ion binding"/>
    <property type="evidence" value="ECO:0007669"/>
    <property type="project" value="UniProtKB-KW"/>
</dbReference>
<keyword evidence="1" id="KW-0479">Metal-binding</keyword>
<evidence type="ECO:0000256" key="1">
    <source>
        <dbReference type="ARBA" id="ARBA00022723"/>
    </source>
</evidence>
<accession>A0ABD5UH69</accession>
<feature type="domain" description="Peptidase M20 dimerisation" evidence="4">
    <location>
        <begin position="240"/>
        <end position="347"/>
    </location>
</feature>
<dbReference type="Pfam" id="PF01546">
    <property type="entry name" value="Peptidase_M20"/>
    <property type="match status" value="1"/>
</dbReference>
<dbReference type="InterPro" id="IPR002933">
    <property type="entry name" value="Peptidase_M20"/>
</dbReference>
<evidence type="ECO:0000259" key="4">
    <source>
        <dbReference type="Pfam" id="PF07687"/>
    </source>
</evidence>
<dbReference type="InterPro" id="IPR050072">
    <property type="entry name" value="Peptidase_M20A"/>
</dbReference>
<evidence type="ECO:0000313" key="5">
    <source>
        <dbReference type="EMBL" id="MFC6888633.1"/>
    </source>
</evidence>
<evidence type="ECO:0000256" key="2">
    <source>
        <dbReference type="ARBA" id="ARBA00022801"/>
    </source>
</evidence>
<dbReference type="Gene3D" id="3.40.630.10">
    <property type="entry name" value="Zn peptidases"/>
    <property type="match status" value="1"/>
</dbReference>
<reference evidence="5 6" key="1">
    <citation type="journal article" date="2019" name="Int. J. Syst. Evol. Microbiol.">
        <title>The Global Catalogue of Microorganisms (GCM) 10K type strain sequencing project: providing services to taxonomists for standard genome sequencing and annotation.</title>
        <authorList>
            <consortium name="The Broad Institute Genomics Platform"/>
            <consortium name="The Broad Institute Genome Sequencing Center for Infectious Disease"/>
            <person name="Wu L."/>
            <person name="Ma J."/>
        </authorList>
    </citation>
    <scope>NUCLEOTIDE SEQUENCE [LARGE SCALE GENOMIC DNA]</scope>
    <source>
        <strain evidence="5 6">Y73</strain>
    </source>
</reference>
<dbReference type="EMBL" id="JBHSXI010000006">
    <property type="protein sequence ID" value="MFC6888633.1"/>
    <property type="molecule type" value="Genomic_DNA"/>
</dbReference>
<keyword evidence="6" id="KW-1185">Reference proteome</keyword>
<comment type="caution">
    <text evidence="5">The sequence shown here is derived from an EMBL/GenBank/DDBJ whole genome shotgun (WGS) entry which is preliminary data.</text>
</comment>
<feature type="compositionally biased region" description="Basic and acidic residues" evidence="3">
    <location>
        <begin position="134"/>
        <end position="143"/>
    </location>
</feature>
<sequence>MDFDMRAFAADLCGFASTAGEEAAAADFVEGRLAHLGFETYAWDADPDLLADHPSFPDDLDEDDVAGRRSVAGVLELGGAEPDELTGDTTPQDATADAPTIILNGHLDVVPADPAEWLSDPFDPTWTAASDAGCRGDADRDSDTSADGDGETLTARGAADMKSGLAACVGAALDVREGVESGSLDLPDSGLRVVVEAVAGEEDGGYGAATAALANPYPFERDAAIVAEPTELRPVVACEGSLMARLELTGRSAHAATRWRGEDVLPRFEAIREAFTKLEAERGEAVTHPLYTEFPVPWPVVCGRVEAGSWASTVPASLSAEFRIGVAPGETVDEVEETFRARLDEVVAADPWLREHPPTFERFSVQFEPAEVAVDEPIVEAARAGLADAGIPDGEPTGATYGADSRHYVAAGIPTVLLGPGSITEAHYPDETIAWDEVVSGRKAIAGATVRFARRYFDSPSPGESAK</sequence>
<dbReference type="GO" id="GO:0016787">
    <property type="term" value="F:hydrolase activity"/>
    <property type="evidence" value="ECO:0007669"/>
    <property type="project" value="UniProtKB-KW"/>
</dbReference>
<dbReference type="InterPro" id="IPR036264">
    <property type="entry name" value="Bact_exopeptidase_dim_dom"/>
</dbReference>
<organism evidence="5 6">
    <name type="scientific">Halorubrum trueperi</name>
    <dbReference type="NCBI Taxonomy" id="2004704"/>
    <lineage>
        <taxon>Archaea</taxon>
        <taxon>Methanobacteriati</taxon>
        <taxon>Methanobacteriota</taxon>
        <taxon>Stenosarchaea group</taxon>
        <taxon>Halobacteria</taxon>
        <taxon>Halobacteriales</taxon>
        <taxon>Haloferacaceae</taxon>
        <taxon>Halorubrum</taxon>
    </lineage>
</organism>
<feature type="region of interest" description="Disordered" evidence="3">
    <location>
        <begin position="77"/>
        <end position="96"/>
    </location>
</feature>
<dbReference type="RefSeq" id="WP_379765968.1">
    <property type="nucleotide sequence ID" value="NZ_JBHSXI010000006.1"/>
</dbReference>
<dbReference type="Pfam" id="PF07687">
    <property type="entry name" value="M20_dimer"/>
    <property type="match status" value="1"/>
</dbReference>
<proteinExistence type="predicted"/>
<feature type="compositionally biased region" description="Low complexity" evidence="3">
    <location>
        <begin position="87"/>
        <end position="96"/>
    </location>
</feature>
<dbReference type="AlphaFoldDB" id="A0ABD5UH69"/>
<dbReference type="Proteomes" id="UP001596333">
    <property type="component" value="Unassembled WGS sequence"/>
</dbReference>
<name>A0ABD5UH69_9EURY</name>
<dbReference type="Gene3D" id="3.30.70.360">
    <property type="match status" value="1"/>
</dbReference>
<evidence type="ECO:0000256" key="3">
    <source>
        <dbReference type="SAM" id="MobiDB-lite"/>
    </source>
</evidence>
<dbReference type="SUPFAM" id="SSF53187">
    <property type="entry name" value="Zn-dependent exopeptidases"/>
    <property type="match status" value="1"/>
</dbReference>
<keyword evidence="2" id="KW-0378">Hydrolase</keyword>
<gene>
    <name evidence="5" type="ORF">ACFQEY_06270</name>
</gene>